<evidence type="ECO:0000256" key="12">
    <source>
        <dbReference type="ARBA" id="ARBA00023163"/>
    </source>
</evidence>
<name>A0ABV0N7N3_9TELE</name>
<evidence type="ECO:0000256" key="4">
    <source>
        <dbReference type="ARBA" id="ARBA00022490"/>
    </source>
</evidence>
<keyword evidence="13" id="KW-0834">Unfolded protein response</keyword>
<evidence type="ECO:0000256" key="14">
    <source>
        <dbReference type="SAM" id="Coils"/>
    </source>
</evidence>
<evidence type="ECO:0000256" key="3">
    <source>
        <dbReference type="ARBA" id="ARBA00007163"/>
    </source>
</evidence>
<comment type="similarity">
    <text evidence="3">Belongs to the bZIP family.</text>
</comment>
<feature type="compositionally biased region" description="Low complexity" evidence="15">
    <location>
        <begin position="494"/>
        <end position="508"/>
    </location>
</feature>
<dbReference type="EMBL" id="JAHRIO010030126">
    <property type="protein sequence ID" value="MEQ2167373.1"/>
    <property type="molecule type" value="Genomic_DNA"/>
</dbReference>
<keyword evidence="6" id="KW-0597">Phosphoprotein</keyword>
<dbReference type="InterPro" id="IPR016670">
    <property type="entry name" value="DNA_damage_induc_transcript_3"/>
</dbReference>
<comment type="similarity">
    <text evidence="2">Belongs to the dynactin subunit 2 family.</text>
</comment>
<evidence type="ECO:0000256" key="10">
    <source>
        <dbReference type="ARBA" id="ARBA00023125"/>
    </source>
</evidence>
<evidence type="ECO:0000256" key="13">
    <source>
        <dbReference type="ARBA" id="ARBA00023230"/>
    </source>
</evidence>
<protein>
    <submittedName>
        <fullName evidence="16">Uncharacterized protein</fullName>
    </submittedName>
</protein>
<keyword evidence="4" id="KW-0963">Cytoplasm</keyword>
<proteinExistence type="inferred from homology"/>
<comment type="subcellular location">
    <subcellularLocation>
        <location evidence="1">Cytoplasm</location>
    </subcellularLocation>
</comment>
<evidence type="ECO:0000256" key="8">
    <source>
        <dbReference type="ARBA" id="ARBA00023015"/>
    </source>
</evidence>
<evidence type="ECO:0000256" key="5">
    <source>
        <dbReference type="ARBA" id="ARBA00022491"/>
    </source>
</evidence>
<dbReference type="InterPro" id="IPR028133">
    <property type="entry name" value="Dynamitin"/>
</dbReference>
<keyword evidence="12" id="KW-0804">Transcription</keyword>
<evidence type="ECO:0000256" key="15">
    <source>
        <dbReference type="SAM" id="MobiDB-lite"/>
    </source>
</evidence>
<evidence type="ECO:0000256" key="7">
    <source>
        <dbReference type="ARBA" id="ARBA00022843"/>
    </source>
</evidence>
<evidence type="ECO:0000256" key="6">
    <source>
        <dbReference type="ARBA" id="ARBA00022553"/>
    </source>
</evidence>
<gene>
    <name evidence="16" type="ORF">GOODEAATRI_003574</name>
</gene>
<dbReference type="Gene3D" id="1.20.5.170">
    <property type="match status" value="1"/>
</dbReference>
<accession>A0ABV0N7N3</accession>
<reference evidence="16 17" key="1">
    <citation type="submission" date="2021-06" db="EMBL/GenBank/DDBJ databases">
        <authorList>
            <person name="Palmer J.M."/>
        </authorList>
    </citation>
    <scope>NUCLEOTIDE SEQUENCE [LARGE SCALE GENOMIC DNA]</scope>
    <source>
        <strain evidence="16 17">GA_2019</strain>
        <tissue evidence="16">Muscle</tissue>
    </source>
</reference>
<keyword evidence="14" id="KW-0175">Coiled coil</keyword>
<feature type="region of interest" description="Disordered" evidence="15">
    <location>
        <begin position="1"/>
        <end position="30"/>
    </location>
</feature>
<dbReference type="Pfam" id="PF04912">
    <property type="entry name" value="Dynamitin"/>
    <property type="match status" value="1"/>
</dbReference>
<keyword evidence="7" id="KW-0832">Ubl conjugation</keyword>
<keyword evidence="8" id="KW-0805">Transcription regulation</keyword>
<evidence type="ECO:0000313" key="16">
    <source>
        <dbReference type="EMBL" id="MEQ2167373.1"/>
    </source>
</evidence>
<dbReference type="PANTHER" id="PTHR16833">
    <property type="entry name" value="DNA DAMAGE-INDUCIBLE TRANSCRIPT 3 DDIT3"/>
    <property type="match status" value="1"/>
</dbReference>
<dbReference type="PANTHER" id="PTHR16833:SF0">
    <property type="entry name" value="DNA DAMAGE-INDUCIBLE TRANSCRIPT 3 PROTEIN"/>
    <property type="match status" value="1"/>
</dbReference>
<feature type="coiled-coil region" evidence="14">
    <location>
        <begin position="103"/>
        <end position="130"/>
    </location>
</feature>
<keyword evidence="9" id="KW-0243">Dynein</keyword>
<feature type="compositionally biased region" description="Basic and acidic residues" evidence="15">
    <location>
        <begin position="513"/>
        <end position="531"/>
    </location>
</feature>
<feature type="region of interest" description="Disordered" evidence="15">
    <location>
        <begin position="183"/>
        <end position="206"/>
    </location>
</feature>
<sequence>MADPKYANLPGIAFNEPDVYETGDLPEDDQAQFESEELCSDSVERIVVNPNAAYDKFKDKHVSTKGLDFSDRISRSRRVGYESGEFEILGEGSGVKETPQQKYQRLVNEIQELVQEVDTIQAAAKESNAEERLTPVVLAQQAAQLKQQLVSAHLDSLLGPQAHINLADPDGALARRLLTQLEAAKGSRGSPTGDGKPSSTKGPDGVVLYELHSRPEQEKFNESAKDTIELLQARVSALDSATLDQVEARLQVAFTFLIHNRHLKLGTHHMIFCLDLHPTSGGQLGNNLLSASTGEEAVVRQNDGQKRSSVNCDPSICVLRLTGEMTAEWLHLPPPYPPGVGPLYGAELEAWYEDLQDILGSDTGGAKMARAPTCTEVSNSSTGGSSDLLPPEFFELLSEGGVGTVDPSGAVISSGYYYHQHHPANNALPASPSASEEELPCVPDSPSCSSSASQSPSQNCSPPSSPVSSPSGYSSSCLGKRKRTSSERANGALSSFSSSMQRSSYSSTKKSRKEREQENERKVQELTEQNERLKAEIERLGEEVQRTRRALIERLVNTRK</sequence>
<evidence type="ECO:0000313" key="17">
    <source>
        <dbReference type="Proteomes" id="UP001476798"/>
    </source>
</evidence>
<organism evidence="16 17">
    <name type="scientific">Goodea atripinnis</name>
    <dbReference type="NCBI Taxonomy" id="208336"/>
    <lineage>
        <taxon>Eukaryota</taxon>
        <taxon>Metazoa</taxon>
        <taxon>Chordata</taxon>
        <taxon>Craniata</taxon>
        <taxon>Vertebrata</taxon>
        <taxon>Euteleostomi</taxon>
        <taxon>Actinopterygii</taxon>
        <taxon>Neopterygii</taxon>
        <taxon>Teleostei</taxon>
        <taxon>Neoteleostei</taxon>
        <taxon>Acanthomorphata</taxon>
        <taxon>Ovalentaria</taxon>
        <taxon>Atherinomorphae</taxon>
        <taxon>Cyprinodontiformes</taxon>
        <taxon>Goodeidae</taxon>
        <taxon>Goodea</taxon>
    </lineage>
</organism>
<keyword evidence="10" id="KW-0238">DNA-binding</keyword>
<dbReference type="Proteomes" id="UP001476798">
    <property type="component" value="Unassembled WGS sequence"/>
</dbReference>
<evidence type="ECO:0000256" key="9">
    <source>
        <dbReference type="ARBA" id="ARBA00023017"/>
    </source>
</evidence>
<keyword evidence="17" id="KW-1185">Reference proteome</keyword>
<comment type="caution">
    <text evidence="16">The sequence shown here is derived from an EMBL/GenBank/DDBJ whole genome shotgun (WGS) entry which is preliminary data.</text>
</comment>
<keyword evidence="5" id="KW-0678">Repressor</keyword>
<keyword evidence="11" id="KW-0010">Activator</keyword>
<evidence type="ECO:0000256" key="11">
    <source>
        <dbReference type="ARBA" id="ARBA00023159"/>
    </source>
</evidence>
<feature type="compositionally biased region" description="Acidic residues" evidence="15">
    <location>
        <begin position="18"/>
        <end position="30"/>
    </location>
</feature>
<evidence type="ECO:0000256" key="2">
    <source>
        <dbReference type="ARBA" id="ARBA00006176"/>
    </source>
</evidence>
<evidence type="ECO:0000256" key="1">
    <source>
        <dbReference type="ARBA" id="ARBA00004496"/>
    </source>
</evidence>
<feature type="compositionally biased region" description="Low complexity" evidence="15">
    <location>
        <begin position="427"/>
        <end position="477"/>
    </location>
</feature>
<feature type="region of interest" description="Disordered" evidence="15">
    <location>
        <begin position="427"/>
        <end position="531"/>
    </location>
</feature>